<dbReference type="SUPFAM" id="SSF53850">
    <property type="entry name" value="Periplasmic binding protein-like II"/>
    <property type="match status" value="1"/>
</dbReference>
<evidence type="ECO:0000256" key="4">
    <source>
        <dbReference type="ARBA" id="ARBA00023139"/>
    </source>
</evidence>
<reference evidence="6 7" key="1">
    <citation type="submission" date="2019-02" db="EMBL/GenBank/DDBJ databases">
        <title>Paenibacillus sp. nov., isolated from surface-sterilized tissue of Thalictrum simplex L.</title>
        <authorList>
            <person name="Tuo L."/>
        </authorList>
    </citation>
    <scope>NUCLEOTIDE SEQUENCE [LARGE SCALE GENOMIC DNA]</scope>
    <source>
        <strain evidence="6 7">N2SHLJ1</strain>
    </source>
</reference>
<dbReference type="OrthoDB" id="2492023at2"/>
<dbReference type="InterPro" id="IPR006059">
    <property type="entry name" value="SBP"/>
</dbReference>
<dbReference type="Gene3D" id="3.40.190.10">
    <property type="entry name" value="Periplasmic binding protein-like II"/>
    <property type="match status" value="2"/>
</dbReference>
<organism evidence="6 7">
    <name type="scientific">Paenibacillus thalictri</name>
    <dbReference type="NCBI Taxonomy" id="2527873"/>
    <lineage>
        <taxon>Bacteria</taxon>
        <taxon>Bacillati</taxon>
        <taxon>Bacillota</taxon>
        <taxon>Bacilli</taxon>
        <taxon>Bacillales</taxon>
        <taxon>Paenibacillaceae</taxon>
        <taxon>Paenibacillus</taxon>
    </lineage>
</organism>
<proteinExistence type="predicted"/>
<name>A0A4Q9DRC4_9BACL</name>
<dbReference type="Pfam" id="PF01547">
    <property type="entry name" value="SBP_bac_1"/>
    <property type="match status" value="1"/>
</dbReference>
<sequence>MSAMLTIGVLAACSSNDQNAGAGTSASNNANNASAKKEPVTLRVEMFDRGNAPAGQSATNNFWTKWMQDSFGTPNNIKLEYVPVPRAQEVEKLNVLMASGGDAPDIVFTYDSNLVYKYVQQGGLADLGKALEDNGKNLKSFLGNETLEYGKFNNVQYAIPARRVNLGKYASFIRQDWLDALGMQPPKNTEEVYNFLKAVKEKDPGKVGKDLIPLGMALAPSSYEPIIWPFIKKNLTEEEKYTQRMQLGSRDYPLLTEGHKEALQFLNKLYNEGLMSTDFALDKDKKKLSQDVMTGKVGLFSEDTTNPLKATPGVFKVMQTNIKGAKMTPVDPFAGADGKHTKPVYMPAGMYIIVPKSSKNVNEAIKYLDFMAQKDNYFKIMNGDEGKNYKMENGIPVTLDNQETKDKFFSIGDFIIISNGQDLGNEEKNTQLDVKSLPPEFEKEGVAVRKIALTDTEPMLRFPRPIQSEVKYGTSLVDKYHEMLVKSVLAKPADFDKTYEQGLKDLMAAGGQEIATERKAAYQEMKAKK</sequence>
<evidence type="ECO:0000256" key="2">
    <source>
        <dbReference type="ARBA" id="ARBA00022729"/>
    </source>
</evidence>
<evidence type="ECO:0000313" key="7">
    <source>
        <dbReference type="Proteomes" id="UP000293142"/>
    </source>
</evidence>
<comment type="caution">
    <text evidence="6">The sequence shown here is derived from an EMBL/GenBank/DDBJ whole genome shotgun (WGS) entry which is preliminary data.</text>
</comment>
<dbReference type="PANTHER" id="PTHR43649">
    <property type="entry name" value="ARABINOSE-BINDING PROTEIN-RELATED"/>
    <property type="match status" value="1"/>
</dbReference>
<keyword evidence="7" id="KW-1185">Reference proteome</keyword>
<protein>
    <submittedName>
        <fullName evidence="6">Extracellular solute-binding protein</fullName>
    </submittedName>
</protein>
<keyword evidence="3" id="KW-0472">Membrane</keyword>
<dbReference type="EMBL" id="SIRE01000015">
    <property type="protein sequence ID" value="TBL76149.1"/>
    <property type="molecule type" value="Genomic_DNA"/>
</dbReference>
<keyword evidence="2" id="KW-0732">Signal</keyword>
<dbReference type="InterPro" id="IPR050490">
    <property type="entry name" value="Bact_solute-bd_prot1"/>
</dbReference>
<dbReference type="Proteomes" id="UP000293142">
    <property type="component" value="Unassembled WGS sequence"/>
</dbReference>
<keyword evidence="1" id="KW-1003">Cell membrane</keyword>
<evidence type="ECO:0000313" key="6">
    <source>
        <dbReference type="EMBL" id="TBL76149.1"/>
    </source>
</evidence>
<keyword evidence="5" id="KW-0449">Lipoprotein</keyword>
<gene>
    <name evidence="6" type="ORF">EYB31_21080</name>
</gene>
<evidence type="ECO:0000256" key="3">
    <source>
        <dbReference type="ARBA" id="ARBA00023136"/>
    </source>
</evidence>
<dbReference type="AlphaFoldDB" id="A0A4Q9DRC4"/>
<evidence type="ECO:0000256" key="1">
    <source>
        <dbReference type="ARBA" id="ARBA00022475"/>
    </source>
</evidence>
<keyword evidence="4" id="KW-0564">Palmitate</keyword>
<dbReference type="PANTHER" id="PTHR43649:SF33">
    <property type="entry name" value="POLYGALACTURONAN_RHAMNOGALACTURONAN-BINDING PROTEIN YTCQ"/>
    <property type="match status" value="1"/>
</dbReference>
<evidence type="ECO:0000256" key="5">
    <source>
        <dbReference type="ARBA" id="ARBA00023288"/>
    </source>
</evidence>
<accession>A0A4Q9DRC4</accession>